<evidence type="ECO:0000256" key="1">
    <source>
        <dbReference type="SAM" id="Coils"/>
    </source>
</evidence>
<evidence type="ECO:0000313" key="2">
    <source>
        <dbReference type="EMBL" id="KYC86348.1"/>
    </source>
</evidence>
<dbReference type="EMBL" id="LQYN01000151">
    <property type="protein sequence ID" value="KYC86348.1"/>
    <property type="molecule type" value="Genomic_DNA"/>
</dbReference>
<organism evidence="2 3">
    <name type="scientific">Heyndrickxia sporothermodurans</name>
    <dbReference type="NCBI Taxonomy" id="46224"/>
    <lineage>
        <taxon>Bacteria</taxon>
        <taxon>Bacillati</taxon>
        <taxon>Bacillota</taxon>
        <taxon>Bacilli</taxon>
        <taxon>Bacillales</taxon>
        <taxon>Bacillaceae</taxon>
        <taxon>Heyndrickxia</taxon>
    </lineage>
</organism>
<comment type="caution">
    <text evidence="2">The sequence shown here is derived from an EMBL/GenBank/DDBJ whole genome shotgun (WGS) entry which is preliminary data.</text>
</comment>
<evidence type="ECO:0000313" key="3">
    <source>
        <dbReference type="Proteomes" id="UP000075666"/>
    </source>
</evidence>
<dbReference type="InterPro" id="IPR019076">
    <property type="entry name" value="Spore_lipoprot_YhcN/YlaJ-like"/>
</dbReference>
<dbReference type="Pfam" id="PF09580">
    <property type="entry name" value="Spore_YhcN_YlaJ"/>
    <property type="match status" value="1"/>
</dbReference>
<keyword evidence="3" id="KW-1185">Reference proteome</keyword>
<reference evidence="2 3" key="1">
    <citation type="submission" date="2016-01" db="EMBL/GenBank/DDBJ databases">
        <title>Genome Sequences of Twelve Sporeforming Bacillus Species Isolated from Foods.</title>
        <authorList>
            <person name="Berendsen E.M."/>
            <person name="Wells-Bennik M.H."/>
            <person name="Krawcyk A.O."/>
            <person name="De Jong A."/>
            <person name="Holsappel S."/>
            <person name="Eijlander R.T."/>
            <person name="Kuipers O.P."/>
        </authorList>
    </citation>
    <scope>NUCLEOTIDE SEQUENCE [LARGE SCALE GENOMIC DNA]</scope>
    <source>
        <strain evidence="2 3">B4102</strain>
    </source>
</reference>
<dbReference type="PATRIC" id="fig|46224.3.peg.1416"/>
<dbReference type="PROSITE" id="PS51257">
    <property type="entry name" value="PROKAR_LIPOPROTEIN"/>
    <property type="match status" value="1"/>
</dbReference>
<proteinExistence type="predicted"/>
<keyword evidence="1" id="KW-0175">Coiled coil</keyword>
<accession>A0A150KJZ0</accession>
<dbReference type="AlphaFoldDB" id="A0A150KJZ0"/>
<feature type="coiled-coil region" evidence="1">
    <location>
        <begin position="133"/>
        <end position="160"/>
    </location>
</feature>
<protein>
    <submittedName>
        <fullName evidence="2">Uncharacterized protein</fullName>
    </submittedName>
</protein>
<name>A0A150KJZ0_9BACI</name>
<dbReference type="STRING" id="46224.B4102_0636"/>
<sequence>MEKNGGVFLKDKITTLKNLLFIIMVIGFASGCNGNQNEFTQGNSTFGISQVHTSKPIDQSVANHAKEKIIAKEDITDVKAVNTDKELMAAIKVENFDRFRLKSIEKSVKSDLEKKYPDYKVFVSTDKKIFWELEKVEQRLKKNDMNKKNLKNDLNKLKSLMKEQT</sequence>
<gene>
    <name evidence="2" type="ORF">B4102_0636</name>
</gene>
<dbReference type="Proteomes" id="UP000075666">
    <property type="component" value="Unassembled WGS sequence"/>
</dbReference>